<dbReference type="STRING" id="1193682.BJP25_11675"/>
<dbReference type="RefSeq" id="WP_075973795.1">
    <property type="nucleotide sequence ID" value="NZ_MKQR01000007.1"/>
</dbReference>
<dbReference type="EMBL" id="MKQR01000007">
    <property type="protein sequence ID" value="OLR94413.1"/>
    <property type="molecule type" value="Genomic_DNA"/>
</dbReference>
<dbReference type="AlphaFoldDB" id="A0A1Q9LQY5"/>
<keyword evidence="10" id="KW-1185">Reference proteome</keyword>
<dbReference type="PANTHER" id="PTHR37461:SF1">
    <property type="entry name" value="ANTI-SIGMA-K FACTOR RSKA"/>
    <property type="match status" value="1"/>
</dbReference>
<keyword evidence="6" id="KW-0804">Transcription</keyword>
<sequence length="218" mass="23279">MRPDDHRALRESLGAFALDQLTPAERTAVQAHLDGCPTCRAELTELAELAEPLRRVDPDRLLPTPALPPDLWDGITARIRAERRRPRPPHLRRALAATAAAAAVVIALAVGYQLGQPPDLPLEHVAVSTTTPDLQVSADLVPHTWGTEIKLTGSGFTPGTRYRVLIRGTTEGERVAGEFIGTGSAPMVCNLNSSLPRTSATGFVVLDGQGSVVLSSTF</sequence>
<dbReference type="GO" id="GO:0016020">
    <property type="term" value="C:membrane"/>
    <property type="evidence" value="ECO:0007669"/>
    <property type="project" value="UniProtKB-SubCell"/>
</dbReference>
<reference evidence="9 10" key="1">
    <citation type="submission" date="2016-10" db="EMBL/GenBank/DDBJ databases">
        <title>The Draft Genome Sequence of Actinokineospora bangkokensis 44EHWT reveals the biosynthetic pathway of antifungal compounds Thailandins with unusual extender unit butylmalonyl-CoA.</title>
        <authorList>
            <person name="Greule A."/>
            <person name="Intra B."/>
            <person name="Flemming S."/>
            <person name="Rommel M.G."/>
            <person name="Panbangred W."/>
            <person name="Bechthold A."/>
        </authorList>
    </citation>
    <scope>NUCLEOTIDE SEQUENCE [LARGE SCALE GENOMIC DNA]</scope>
    <source>
        <strain evidence="9 10">44EHW</strain>
    </source>
</reference>
<evidence type="ECO:0000256" key="4">
    <source>
        <dbReference type="ARBA" id="ARBA00023015"/>
    </source>
</evidence>
<feature type="domain" description="Putative zinc-finger" evidence="8">
    <location>
        <begin position="8"/>
        <end position="40"/>
    </location>
</feature>
<dbReference type="PANTHER" id="PTHR37461">
    <property type="entry name" value="ANTI-SIGMA-K FACTOR RSKA"/>
    <property type="match status" value="1"/>
</dbReference>
<evidence type="ECO:0000313" key="9">
    <source>
        <dbReference type="EMBL" id="OLR94413.1"/>
    </source>
</evidence>
<organism evidence="9 10">
    <name type="scientific">Actinokineospora bangkokensis</name>
    <dbReference type="NCBI Taxonomy" id="1193682"/>
    <lineage>
        <taxon>Bacteria</taxon>
        <taxon>Bacillati</taxon>
        <taxon>Actinomycetota</taxon>
        <taxon>Actinomycetes</taxon>
        <taxon>Pseudonocardiales</taxon>
        <taxon>Pseudonocardiaceae</taxon>
        <taxon>Actinokineospora</taxon>
    </lineage>
</organism>
<protein>
    <recommendedName>
        <fullName evidence="8">Putative zinc-finger domain-containing protein</fullName>
    </recommendedName>
</protein>
<evidence type="ECO:0000256" key="3">
    <source>
        <dbReference type="ARBA" id="ARBA00022989"/>
    </source>
</evidence>
<comment type="caution">
    <text evidence="9">The sequence shown here is derived from an EMBL/GenBank/DDBJ whole genome shotgun (WGS) entry which is preliminary data.</text>
</comment>
<dbReference type="GO" id="GO:0006417">
    <property type="term" value="P:regulation of translation"/>
    <property type="evidence" value="ECO:0007669"/>
    <property type="project" value="TreeGrafter"/>
</dbReference>
<dbReference type="InterPro" id="IPR051474">
    <property type="entry name" value="Anti-sigma-K/W_factor"/>
</dbReference>
<evidence type="ECO:0000256" key="2">
    <source>
        <dbReference type="ARBA" id="ARBA00022692"/>
    </source>
</evidence>
<keyword evidence="4" id="KW-0805">Transcription regulation</keyword>
<dbReference type="InterPro" id="IPR027383">
    <property type="entry name" value="Znf_put"/>
</dbReference>
<dbReference type="Gene3D" id="1.10.10.1320">
    <property type="entry name" value="Anti-sigma factor, zinc-finger domain"/>
    <property type="match status" value="1"/>
</dbReference>
<dbReference type="Proteomes" id="UP000186040">
    <property type="component" value="Unassembled WGS sequence"/>
</dbReference>
<dbReference type="Pfam" id="PF13490">
    <property type="entry name" value="zf-HC2"/>
    <property type="match status" value="1"/>
</dbReference>
<evidence type="ECO:0000256" key="1">
    <source>
        <dbReference type="ARBA" id="ARBA00004167"/>
    </source>
</evidence>
<comment type="subcellular location">
    <subcellularLocation>
        <location evidence="1">Membrane</location>
        <topology evidence="1">Single-pass membrane protein</topology>
    </subcellularLocation>
</comment>
<proteinExistence type="predicted"/>
<evidence type="ECO:0000256" key="6">
    <source>
        <dbReference type="ARBA" id="ARBA00023163"/>
    </source>
</evidence>
<evidence type="ECO:0000256" key="5">
    <source>
        <dbReference type="ARBA" id="ARBA00023136"/>
    </source>
</evidence>
<keyword evidence="3 7" id="KW-1133">Transmembrane helix</keyword>
<evidence type="ECO:0000256" key="7">
    <source>
        <dbReference type="SAM" id="Phobius"/>
    </source>
</evidence>
<keyword evidence="2 7" id="KW-0812">Transmembrane</keyword>
<dbReference type="InterPro" id="IPR041916">
    <property type="entry name" value="Anti_sigma_zinc_sf"/>
</dbReference>
<keyword evidence="5 7" id="KW-0472">Membrane</keyword>
<feature type="transmembrane region" description="Helical" evidence="7">
    <location>
        <begin position="94"/>
        <end position="114"/>
    </location>
</feature>
<accession>A0A1Q9LQY5</accession>
<gene>
    <name evidence="9" type="ORF">BJP25_11675</name>
</gene>
<name>A0A1Q9LQY5_9PSEU</name>
<dbReference type="OrthoDB" id="5185837at2"/>
<dbReference type="GO" id="GO:0016989">
    <property type="term" value="F:sigma factor antagonist activity"/>
    <property type="evidence" value="ECO:0007669"/>
    <property type="project" value="TreeGrafter"/>
</dbReference>
<evidence type="ECO:0000313" key="10">
    <source>
        <dbReference type="Proteomes" id="UP000186040"/>
    </source>
</evidence>
<evidence type="ECO:0000259" key="8">
    <source>
        <dbReference type="Pfam" id="PF13490"/>
    </source>
</evidence>